<organism evidence="2 3">
    <name type="scientific">Dryococelus australis</name>
    <dbReference type="NCBI Taxonomy" id="614101"/>
    <lineage>
        <taxon>Eukaryota</taxon>
        <taxon>Metazoa</taxon>
        <taxon>Ecdysozoa</taxon>
        <taxon>Arthropoda</taxon>
        <taxon>Hexapoda</taxon>
        <taxon>Insecta</taxon>
        <taxon>Pterygota</taxon>
        <taxon>Neoptera</taxon>
        <taxon>Polyneoptera</taxon>
        <taxon>Phasmatodea</taxon>
        <taxon>Verophasmatodea</taxon>
        <taxon>Anareolatae</taxon>
        <taxon>Phasmatidae</taxon>
        <taxon>Eurycanthinae</taxon>
        <taxon>Dryococelus</taxon>
    </lineage>
</organism>
<feature type="domain" description="DNA helicase Pif1-like 2B" evidence="1">
    <location>
        <begin position="121"/>
        <end position="166"/>
    </location>
</feature>
<evidence type="ECO:0000313" key="2">
    <source>
        <dbReference type="EMBL" id="KAJ8871663.1"/>
    </source>
</evidence>
<dbReference type="InterPro" id="IPR049163">
    <property type="entry name" value="Pif1-like_2B_dom"/>
</dbReference>
<feature type="non-terminal residue" evidence="2">
    <location>
        <position position="202"/>
    </location>
</feature>
<dbReference type="PANTHER" id="PTHR10492:SF57">
    <property type="entry name" value="ATP-DEPENDENT DNA HELICASE"/>
    <property type="match status" value="1"/>
</dbReference>
<evidence type="ECO:0000259" key="1">
    <source>
        <dbReference type="Pfam" id="PF21530"/>
    </source>
</evidence>
<dbReference type="SUPFAM" id="SSF52540">
    <property type="entry name" value="P-loop containing nucleoside triphosphate hydrolases"/>
    <property type="match status" value="1"/>
</dbReference>
<accession>A0ABQ9GHZ9</accession>
<dbReference type="InterPro" id="IPR027417">
    <property type="entry name" value="P-loop_NTPase"/>
</dbReference>
<name>A0ABQ9GHZ9_9NEOP</name>
<dbReference type="PANTHER" id="PTHR10492">
    <property type="match status" value="1"/>
</dbReference>
<proteinExistence type="predicted"/>
<reference evidence="2 3" key="1">
    <citation type="submission" date="2023-02" db="EMBL/GenBank/DDBJ databases">
        <title>LHISI_Scaffold_Assembly.</title>
        <authorList>
            <person name="Stuart O.P."/>
            <person name="Cleave R."/>
            <person name="Magrath M.J.L."/>
            <person name="Mikheyev A.S."/>
        </authorList>
    </citation>
    <scope>NUCLEOTIDE SEQUENCE [LARGE SCALE GENOMIC DNA]</scope>
    <source>
        <strain evidence="2">Daus_M_001</strain>
        <tissue evidence="2">Leg muscle</tissue>
    </source>
</reference>
<dbReference type="EMBL" id="JARBHB010000012">
    <property type="protein sequence ID" value="KAJ8871663.1"/>
    <property type="molecule type" value="Genomic_DNA"/>
</dbReference>
<evidence type="ECO:0000313" key="3">
    <source>
        <dbReference type="Proteomes" id="UP001159363"/>
    </source>
</evidence>
<sequence>MSAYRGGDTHKDFPQQLLRFGEGLFPSLNLGTNSAEIILNETLGQIVHSLQHLIEAVYPGLENLLERDFRWLCSRAIVLPRNDTVNEINNLTIQRVPGQVKTYKSIDTVTNVDDVVHFPQDFLNSLNPSGLPSHERSFKVGTPIMLLRNISPPNMCNGTRLLIKDLKENLIVATILTGPAAGQLANIPRIPMIPTDLPISFK</sequence>
<dbReference type="Pfam" id="PF21530">
    <property type="entry name" value="Pif1_2B_dom"/>
    <property type="match status" value="1"/>
</dbReference>
<dbReference type="Proteomes" id="UP001159363">
    <property type="component" value="Chromosome 11"/>
</dbReference>
<gene>
    <name evidence="2" type="ORF">PR048_027990</name>
</gene>
<protein>
    <recommendedName>
        <fullName evidence="1">DNA helicase Pif1-like 2B domain-containing protein</fullName>
    </recommendedName>
</protein>
<comment type="caution">
    <text evidence="2">The sequence shown here is derived from an EMBL/GenBank/DDBJ whole genome shotgun (WGS) entry which is preliminary data.</text>
</comment>
<keyword evidence="3" id="KW-1185">Reference proteome</keyword>